<dbReference type="Proteomes" id="UP001732700">
    <property type="component" value="Chromosome 6A"/>
</dbReference>
<evidence type="ECO:0000313" key="2">
    <source>
        <dbReference type="Proteomes" id="UP001732700"/>
    </source>
</evidence>
<organism evidence="1 2">
    <name type="scientific">Avena sativa</name>
    <name type="common">Oat</name>
    <dbReference type="NCBI Taxonomy" id="4498"/>
    <lineage>
        <taxon>Eukaryota</taxon>
        <taxon>Viridiplantae</taxon>
        <taxon>Streptophyta</taxon>
        <taxon>Embryophyta</taxon>
        <taxon>Tracheophyta</taxon>
        <taxon>Spermatophyta</taxon>
        <taxon>Magnoliopsida</taxon>
        <taxon>Liliopsida</taxon>
        <taxon>Poales</taxon>
        <taxon>Poaceae</taxon>
        <taxon>BOP clade</taxon>
        <taxon>Pooideae</taxon>
        <taxon>Poodae</taxon>
        <taxon>Poeae</taxon>
        <taxon>Poeae Chloroplast Group 1 (Aveneae type)</taxon>
        <taxon>Aveninae</taxon>
        <taxon>Avena</taxon>
    </lineage>
</organism>
<proteinExistence type="predicted"/>
<reference evidence="1" key="1">
    <citation type="submission" date="2021-05" db="EMBL/GenBank/DDBJ databases">
        <authorList>
            <person name="Scholz U."/>
            <person name="Mascher M."/>
            <person name="Fiebig A."/>
        </authorList>
    </citation>
    <scope>NUCLEOTIDE SEQUENCE [LARGE SCALE GENOMIC DNA]</scope>
</reference>
<dbReference type="EnsemblPlants" id="AVESA.00010b.r2.6AG1067350.1">
    <property type="protein sequence ID" value="AVESA.00010b.r2.6AG1067350.1.CDS"/>
    <property type="gene ID" value="AVESA.00010b.r2.6AG1067350"/>
</dbReference>
<reference evidence="1" key="2">
    <citation type="submission" date="2025-09" db="UniProtKB">
        <authorList>
            <consortium name="EnsemblPlants"/>
        </authorList>
    </citation>
    <scope>IDENTIFICATION</scope>
</reference>
<keyword evidence="2" id="KW-1185">Reference proteome</keyword>
<evidence type="ECO:0000313" key="1">
    <source>
        <dbReference type="EnsemblPlants" id="AVESA.00010b.r2.6AG1067350.1.CDS"/>
    </source>
</evidence>
<name>A0ACD5Z2C0_AVESA</name>
<protein>
    <submittedName>
        <fullName evidence="1">Uncharacterized protein</fullName>
    </submittedName>
</protein>
<sequence length="1608" mass="181047">MAELASGAVSSLLGLLRNEALLLSRVGSDSEFIKEEMESMHSFLEHLARTAPPADGVGGHDEQVRTWMKQVRDLAHDCSNCIDLYVRRGDPAVYRARAGRWRYLWWASWLVQRMVAQHNAAIRLRELKERAREVGNRRLRYGVEIPRKEAASLPSSSQAAATEDKEEDDQIQADIVPDGSDPRQRGLEPRDLEEYCAKKLANWLELQAKTTEREPITSIAIVSPDDTEDAARASLTLATANFTSKVWVNLSELHLPWDLPLLPKEILLYILHECEQQQGTEQAGEVVVKVPREQVYRYKENLSSRIWDMIDYGVIDKRIDEIMNKFGDVEKSKTGVVDKKKVEENKCLGVLLSALRLLQKAPDWGVLLSSEETIVETAFMLKTQMETGEYKPQICLDVTQYEDILRKVFPTNKPLQSQEATTAGATTLSEDHIKEIIHNHKITLDIILGLLPKPQLLEEGTSTKEQATDAAASVIKQDKEIPGEVTNAAVAAVIKETKEKMKEISGEVEVTSVVAAAIKETMEKMFQIKWMIQDQLHIKGIVDKIKPYVENKKTLIIIQDDKDFLSAKDDEADETPWDTTRNSLNLLGCAPGSAAIVSTKNSQKSNQFCYPPGEPITCSLVGLYHDMVLQPTKPRLNNGNDGDTPRILHEILTECHPHEFCMKIFMYALYANPNRSYEELHKLHEDLVSHKTFGSKAKKMINFSYKDLPREHKTCLLYLALFPQGHSIKRSTLIGRWVTEGLITKQDWATAVHHAGKCFDTLIQRGLILPHDIGASGKVKSCMVGDQVHGFITKIANKEHILDARLSDLWARHFSIFSGLRLRASDGIDKFVHKLPKYSPQLPLLKVLDLEGTNCFDKNHYLKDICNKILLLKYLSLRGTNVANLPSEINNLHELEVLDIRQTMIPCKIEKMENLEVLSSVRVSGDGRELKEISHLWQLRKLGVVIEDRDTHLKKLLGAIGDLKDCLQSLSITIASNTRTKSALSRKERQPTDMTCWLTQTPKHLESLSINGVAQRGQLLELLAKGSDELAKVTLTGTSLKQDNLMVLAVLQKLRCVRLRSNAYNESKLTFKMEEFPQLKYFLVEGSKKTDEIEFEDGATAELEKIVLSSTNIRFLSGIDNLPKLKELELEGNNFLFSFSQDKESPEQSTESRSLDRNTESRALEQNTKSGSAEQKTEGRANKRNKSRIPERNSESRAPEQNTESRAAKEITQSRDPEQSNECKAPEQDSQSTNPKQNTEIRAGQNTESLDQNTESKAVEGNTQSTASEQILKSGVPEQNTQSRAPEQSTESIATAGITESRNPKKSNKGKAPEQGSQSIDPKKNTEITSRQNTRSLDQNTENKAVDGNTRSTTSEQNLKTRVPQQNTQSKVPEKNTEGRAPEKNFESRFAFKKGKFQHLKYFRVVDSRMINITFESGAGPELKKIALSLTNKGSELNGVSGLPKLKEIELKGDKFLLSLFNAAHQIAKVTLYDTQLKQGDIQILAKKRNMRCLELSDKSYYESHLAFNKDEFPNLDLLIVQCPTISSISFTEGSAPKIEKIVWSFNEMKSLSDIDYLPRLKEIECSGDHVPHQVRKDIAAHKAHPVLIHKKPQQQGQAKKNTHGRRG</sequence>
<accession>A0ACD5Z2C0</accession>